<organism evidence="2">
    <name type="scientific">Acromyrmex echinatior</name>
    <name type="common">Panamanian leafcutter ant</name>
    <name type="synonym">Acromyrmex octospinosus echinatior</name>
    <dbReference type="NCBI Taxonomy" id="103372"/>
    <lineage>
        <taxon>Eukaryota</taxon>
        <taxon>Metazoa</taxon>
        <taxon>Ecdysozoa</taxon>
        <taxon>Arthropoda</taxon>
        <taxon>Hexapoda</taxon>
        <taxon>Insecta</taxon>
        <taxon>Pterygota</taxon>
        <taxon>Neoptera</taxon>
        <taxon>Endopterygota</taxon>
        <taxon>Hymenoptera</taxon>
        <taxon>Apocrita</taxon>
        <taxon>Aculeata</taxon>
        <taxon>Formicoidea</taxon>
        <taxon>Formicidae</taxon>
        <taxon>Myrmicinae</taxon>
        <taxon>Acromyrmex</taxon>
    </lineage>
</organism>
<reference evidence="1" key="1">
    <citation type="submission" date="2011-02" db="EMBL/GenBank/DDBJ databases">
        <title>The genome of the leaf-cutting ant Acromyrmex echinatior suggests key adaptations to social evolution and fungus farming.</title>
        <authorList>
            <person name="Nygaard S."/>
            <person name="Zhang G."/>
        </authorList>
    </citation>
    <scope>NUCLEOTIDE SEQUENCE</scope>
</reference>
<proteinExistence type="predicted"/>
<dbReference type="STRING" id="103372.F4WD24"/>
<protein>
    <submittedName>
        <fullName evidence="1">Uncharacterized protein</fullName>
    </submittedName>
</protein>
<evidence type="ECO:0000313" key="1">
    <source>
        <dbReference type="EMBL" id="EGI67896.1"/>
    </source>
</evidence>
<dbReference type="InParanoid" id="F4WD24"/>
<accession>F4WD24</accession>
<sequence length="190" mass="22319">MATRNIDIILNQLGWQDGFRIPIANEENKCLEEENWRFFKVSLQNKYGYQIIFSEVDNIDIFYTLVLSFLECFPTTLDYTAEDDSNSEFPLHCSLNCRVVTIEYTSQPFAFFTSFNVYKSLIVVTFFHTNYSHCNQAFGHAVWDHPVFPLQSMVISTQSRSAIHKRWYSHGEPLFETVLDIKDLGFYLIY</sequence>
<dbReference type="EMBL" id="GL888081">
    <property type="protein sequence ID" value="EGI67896.1"/>
    <property type="molecule type" value="Genomic_DNA"/>
</dbReference>
<dbReference type="Proteomes" id="UP000007755">
    <property type="component" value="Unassembled WGS sequence"/>
</dbReference>
<gene>
    <name evidence="1" type="ORF">G5I_03468</name>
</gene>
<keyword evidence="2" id="KW-1185">Reference proteome</keyword>
<evidence type="ECO:0000313" key="2">
    <source>
        <dbReference type="Proteomes" id="UP000007755"/>
    </source>
</evidence>
<name>F4WD24_ACREC</name>
<dbReference type="AlphaFoldDB" id="F4WD24"/>